<dbReference type="SUPFAM" id="SSF52374">
    <property type="entry name" value="Nucleotidylyl transferase"/>
    <property type="match status" value="1"/>
</dbReference>
<evidence type="ECO:0000313" key="13">
    <source>
        <dbReference type="Proteomes" id="UP001432202"/>
    </source>
</evidence>
<keyword evidence="4 8" id="KW-0067">ATP-binding</keyword>
<dbReference type="InterPro" id="IPR009080">
    <property type="entry name" value="tRNAsynth_Ia_anticodon-bd"/>
</dbReference>
<dbReference type="SUPFAM" id="SSF47323">
    <property type="entry name" value="Anticodon-binding domain of a subclass of class I aminoacyl-tRNA synthetases"/>
    <property type="match status" value="1"/>
</dbReference>
<feature type="coiled-coil region" evidence="10">
    <location>
        <begin position="193"/>
        <end position="249"/>
    </location>
</feature>
<dbReference type="PANTHER" id="PTHR11956">
    <property type="entry name" value="ARGINYL-TRNA SYNTHETASE"/>
    <property type="match status" value="1"/>
</dbReference>
<dbReference type="GeneID" id="89335143"/>
<dbReference type="Proteomes" id="UP001432202">
    <property type="component" value="Chromosome"/>
</dbReference>
<reference evidence="12 13" key="1">
    <citation type="submission" date="2024-02" db="EMBL/GenBank/DDBJ databases">
        <title>STSV induces naive adaptation in Sulfolobus.</title>
        <authorList>
            <person name="Xiang X."/>
            <person name="Song M."/>
        </authorList>
    </citation>
    <scope>NUCLEOTIDE SEQUENCE [LARGE SCALE GENOMIC DNA]</scope>
    <source>
        <strain evidence="12 13">RT2</strain>
    </source>
</reference>
<dbReference type="PRINTS" id="PR01038">
    <property type="entry name" value="TRNASYNTHARG"/>
</dbReference>
<evidence type="ECO:0000259" key="11">
    <source>
        <dbReference type="SMART" id="SM00836"/>
    </source>
</evidence>
<dbReference type="SMART" id="SM00836">
    <property type="entry name" value="DALR_1"/>
    <property type="match status" value="1"/>
</dbReference>
<dbReference type="Pfam" id="PF05746">
    <property type="entry name" value="DALR_1"/>
    <property type="match status" value="1"/>
</dbReference>
<comment type="subcellular location">
    <subcellularLocation>
        <location evidence="8">Cytoplasm</location>
    </subcellularLocation>
</comment>
<dbReference type="NCBIfam" id="NF002446">
    <property type="entry name" value="PRK01611.3-3"/>
    <property type="match status" value="1"/>
</dbReference>
<dbReference type="AlphaFoldDB" id="A0AAX4L0S0"/>
<name>A0AAX4L0S0_9CREN</name>
<comment type="catalytic activity">
    <reaction evidence="7 8">
        <text>tRNA(Arg) + L-arginine + ATP = L-arginyl-tRNA(Arg) + AMP + diphosphate</text>
        <dbReference type="Rhea" id="RHEA:20301"/>
        <dbReference type="Rhea" id="RHEA-COMP:9658"/>
        <dbReference type="Rhea" id="RHEA-COMP:9673"/>
        <dbReference type="ChEBI" id="CHEBI:30616"/>
        <dbReference type="ChEBI" id="CHEBI:32682"/>
        <dbReference type="ChEBI" id="CHEBI:33019"/>
        <dbReference type="ChEBI" id="CHEBI:78442"/>
        <dbReference type="ChEBI" id="CHEBI:78513"/>
        <dbReference type="ChEBI" id="CHEBI:456215"/>
        <dbReference type="EC" id="6.1.1.19"/>
    </reaction>
</comment>
<dbReference type="InterPro" id="IPR008909">
    <property type="entry name" value="DALR_anticod-bd"/>
</dbReference>
<dbReference type="GO" id="GO:0006420">
    <property type="term" value="P:arginyl-tRNA aminoacylation"/>
    <property type="evidence" value="ECO:0007669"/>
    <property type="project" value="UniProtKB-UniRule"/>
</dbReference>
<dbReference type="InterPro" id="IPR036695">
    <property type="entry name" value="Arg-tRNA-synth_N_sf"/>
</dbReference>
<dbReference type="GO" id="GO:0005737">
    <property type="term" value="C:cytoplasm"/>
    <property type="evidence" value="ECO:0007669"/>
    <property type="project" value="UniProtKB-SubCell"/>
</dbReference>
<dbReference type="HAMAP" id="MF_00123">
    <property type="entry name" value="Arg_tRNA_synth"/>
    <property type="match status" value="1"/>
</dbReference>
<dbReference type="GO" id="GO:0004814">
    <property type="term" value="F:arginine-tRNA ligase activity"/>
    <property type="evidence" value="ECO:0007669"/>
    <property type="project" value="UniProtKB-UniRule"/>
</dbReference>
<accession>A0AAX4L0S0</accession>
<evidence type="ECO:0000256" key="6">
    <source>
        <dbReference type="ARBA" id="ARBA00023146"/>
    </source>
</evidence>
<keyword evidence="2 8" id="KW-0436">Ligase</keyword>
<evidence type="ECO:0000256" key="7">
    <source>
        <dbReference type="ARBA" id="ARBA00049339"/>
    </source>
</evidence>
<keyword evidence="5 8" id="KW-0648">Protein biosynthesis</keyword>
<dbReference type="InterPro" id="IPR014729">
    <property type="entry name" value="Rossmann-like_a/b/a_fold"/>
</dbReference>
<evidence type="ECO:0000256" key="10">
    <source>
        <dbReference type="SAM" id="Coils"/>
    </source>
</evidence>
<dbReference type="Gene3D" id="3.30.1360.70">
    <property type="entry name" value="Arginyl tRNA synthetase N-terminal domain"/>
    <property type="match status" value="1"/>
</dbReference>
<feature type="short sequence motif" description="'HIGH' region" evidence="8">
    <location>
        <begin position="118"/>
        <end position="128"/>
    </location>
</feature>
<feature type="domain" description="DALR anticodon binding" evidence="11">
    <location>
        <begin position="510"/>
        <end position="626"/>
    </location>
</feature>
<dbReference type="CDD" id="cd00671">
    <property type="entry name" value="ArgRS_core"/>
    <property type="match status" value="1"/>
</dbReference>
<sequence>MDIIGRAKKELAEYVATQLSLSEEEVFKNITYPPREELGDLSIALPSIVKGGNVFDKAKALQEYKGNLIEKIEVVGIYLNARLNLKNLFIAIFSNLNDDYGLEKVDRPKRIIVEHTSANPIHPLHIGHLRNTILGDALARALKARGHLVNIRFYVNDTGRQVAVLIYGLKILGFPEPDPDIKKDLWLGTIYAMTNVILEIRKLREELKKASESEYREKIKKLDELVATANELRSRNETLFDKLADAINAEEDPEKKIGEIIKNYEEGEDQLKNIIRKYIRYALEGFNETLSKLNITFDNFDYESDLLWSGMVDSVLESLLKSPAKITYKGVAALDLESFLDDDSRSKLKIPKGLEIPPLVLMRSDGTTLYTVRDIAYTIYKFNQFNADIVINVIAEEQYIPQIQLRGALKLIGYSSFAENLIHYSYGMVNIQGLRMSGRLGKIITIDEIYEKLDSIVRNKLKEKGGNMENINDIANAALRYAILSVSANKPLSFELNRITNFDQNSGPYLQYTYARAVNILAKATEPLSINNVDFSDIVREKKKILLLISRFPEVFKTSADNLRLEDLVAYLRELSDVFNSWYDKERILQEQDMGKRMLRLHLVKGVATVLRNGLNILGIKSLSRM</sequence>
<dbReference type="Gene3D" id="1.10.730.10">
    <property type="entry name" value="Isoleucyl-tRNA Synthetase, Domain 1"/>
    <property type="match status" value="1"/>
</dbReference>
<organism evidence="12 13">
    <name type="scientific">Sulfolobus tengchongensis</name>
    <dbReference type="NCBI Taxonomy" id="207809"/>
    <lineage>
        <taxon>Archaea</taxon>
        <taxon>Thermoproteota</taxon>
        <taxon>Thermoprotei</taxon>
        <taxon>Sulfolobales</taxon>
        <taxon>Sulfolobaceae</taxon>
        <taxon>Sulfolobus</taxon>
    </lineage>
</organism>
<dbReference type="FunFam" id="1.10.730.10:FF:000006">
    <property type="entry name" value="Arginyl-tRNA synthetase 2, mitochondrial"/>
    <property type="match status" value="1"/>
</dbReference>
<dbReference type="PANTHER" id="PTHR11956:SF5">
    <property type="entry name" value="ARGININE--TRNA LIGASE, CYTOPLASMIC"/>
    <property type="match status" value="1"/>
</dbReference>
<keyword evidence="8" id="KW-0963">Cytoplasm</keyword>
<evidence type="ECO:0000256" key="1">
    <source>
        <dbReference type="ARBA" id="ARBA00005594"/>
    </source>
</evidence>
<dbReference type="EMBL" id="CP146016">
    <property type="protein sequence ID" value="WWQ60544.1"/>
    <property type="molecule type" value="Genomic_DNA"/>
</dbReference>
<keyword evidence="13" id="KW-1185">Reference proteome</keyword>
<proteinExistence type="inferred from homology"/>
<evidence type="ECO:0000256" key="2">
    <source>
        <dbReference type="ARBA" id="ARBA00022598"/>
    </source>
</evidence>
<evidence type="ECO:0000256" key="4">
    <source>
        <dbReference type="ARBA" id="ARBA00022840"/>
    </source>
</evidence>
<dbReference type="EC" id="6.1.1.19" evidence="8"/>
<dbReference type="RefSeq" id="WP_338601472.1">
    <property type="nucleotide sequence ID" value="NZ_CP146016.1"/>
</dbReference>
<keyword evidence="6 8" id="KW-0030">Aminoacyl-tRNA synthetase</keyword>
<dbReference type="InterPro" id="IPR035684">
    <property type="entry name" value="ArgRS_core"/>
</dbReference>
<gene>
    <name evidence="8" type="primary">argS</name>
    <name evidence="12" type="ORF">V6M85_00200</name>
</gene>
<dbReference type="SUPFAM" id="SSF55190">
    <property type="entry name" value="Arginyl-tRNA synthetase (ArgRS), N-terminal 'additional' domain"/>
    <property type="match status" value="1"/>
</dbReference>
<dbReference type="Gene3D" id="3.40.50.620">
    <property type="entry name" value="HUPs"/>
    <property type="match status" value="1"/>
</dbReference>
<dbReference type="Pfam" id="PF00750">
    <property type="entry name" value="tRNA-synt_1d"/>
    <property type="match status" value="2"/>
</dbReference>
<comment type="similarity">
    <text evidence="1 8 9">Belongs to the class-I aminoacyl-tRNA synthetase family.</text>
</comment>
<dbReference type="InterPro" id="IPR001278">
    <property type="entry name" value="Arg-tRNA-ligase"/>
</dbReference>
<evidence type="ECO:0000256" key="5">
    <source>
        <dbReference type="ARBA" id="ARBA00022917"/>
    </source>
</evidence>
<evidence type="ECO:0000256" key="3">
    <source>
        <dbReference type="ARBA" id="ARBA00022741"/>
    </source>
</evidence>
<keyword evidence="3 8" id="KW-0547">Nucleotide-binding</keyword>
<evidence type="ECO:0000256" key="9">
    <source>
        <dbReference type="RuleBase" id="RU363038"/>
    </source>
</evidence>
<keyword evidence="10" id="KW-0175">Coiled coil</keyword>
<protein>
    <recommendedName>
        <fullName evidence="8">Arginine--tRNA ligase</fullName>
        <ecNumber evidence="8">6.1.1.19</ecNumber>
    </recommendedName>
    <alternativeName>
        <fullName evidence="8">Arginyl-tRNA synthetase</fullName>
        <shortName evidence="8">ArgRS</shortName>
    </alternativeName>
</protein>
<dbReference type="GO" id="GO:0005524">
    <property type="term" value="F:ATP binding"/>
    <property type="evidence" value="ECO:0007669"/>
    <property type="project" value="UniProtKB-UniRule"/>
</dbReference>
<evidence type="ECO:0000256" key="8">
    <source>
        <dbReference type="HAMAP-Rule" id="MF_00123"/>
    </source>
</evidence>
<evidence type="ECO:0000313" key="12">
    <source>
        <dbReference type="EMBL" id="WWQ60544.1"/>
    </source>
</evidence>